<keyword evidence="2" id="KW-0472">Membrane</keyword>
<protein>
    <recommendedName>
        <fullName evidence="3">ABC transporter family G domain-containing protein</fullName>
    </recommendedName>
</protein>
<feature type="domain" description="ABC transporter family G" evidence="3">
    <location>
        <begin position="19"/>
        <end position="83"/>
    </location>
</feature>
<proteinExistence type="predicted"/>
<keyword evidence="5" id="KW-1185">Reference proteome</keyword>
<evidence type="ECO:0000313" key="5">
    <source>
        <dbReference type="Proteomes" id="UP001209570"/>
    </source>
</evidence>
<dbReference type="AlphaFoldDB" id="A0AAD5L6T6"/>
<gene>
    <name evidence="4" type="ORF">P43SY_010680</name>
</gene>
<evidence type="ECO:0000313" key="4">
    <source>
        <dbReference type="EMBL" id="KAJ0388959.1"/>
    </source>
</evidence>
<dbReference type="Pfam" id="PF19055">
    <property type="entry name" value="ABC2_membrane_7"/>
    <property type="match status" value="1"/>
</dbReference>
<evidence type="ECO:0000256" key="1">
    <source>
        <dbReference type="ARBA" id="ARBA00022448"/>
    </source>
</evidence>
<name>A0AAD5L6T6_PYTIN</name>
<dbReference type="GO" id="GO:0140359">
    <property type="term" value="F:ABC-type transporter activity"/>
    <property type="evidence" value="ECO:0007669"/>
    <property type="project" value="InterPro"/>
</dbReference>
<evidence type="ECO:0000259" key="3">
    <source>
        <dbReference type="Pfam" id="PF19055"/>
    </source>
</evidence>
<dbReference type="EMBL" id="JAKCXM010005516">
    <property type="protein sequence ID" value="KAJ0388959.1"/>
    <property type="molecule type" value="Genomic_DNA"/>
</dbReference>
<dbReference type="InterPro" id="IPR043926">
    <property type="entry name" value="ABCG_dom"/>
</dbReference>
<organism evidence="4 5">
    <name type="scientific">Pythium insidiosum</name>
    <name type="common">Pythiosis disease agent</name>
    <dbReference type="NCBI Taxonomy" id="114742"/>
    <lineage>
        <taxon>Eukaryota</taxon>
        <taxon>Sar</taxon>
        <taxon>Stramenopiles</taxon>
        <taxon>Oomycota</taxon>
        <taxon>Peronosporomycetes</taxon>
        <taxon>Pythiales</taxon>
        <taxon>Pythiaceae</taxon>
        <taxon>Pythium</taxon>
    </lineage>
</organism>
<comment type="caution">
    <text evidence="4">The sequence shown here is derived from an EMBL/GenBank/DDBJ whole genome shotgun (WGS) entry which is preliminary data.</text>
</comment>
<keyword evidence="1" id="KW-0813">Transport</keyword>
<reference evidence="4" key="1">
    <citation type="submission" date="2021-12" db="EMBL/GenBank/DDBJ databases">
        <title>Prjna785345.</title>
        <authorList>
            <person name="Rujirawat T."/>
            <person name="Krajaejun T."/>
        </authorList>
    </citation>
    <scope>NUCLEOTIDE SEQUENCE</scope>
    <source>
        <strain evidence="4">Pi057C3</strain>
    </source>
</reference>
<dbReference type="PANTHER" id="PTHR19241">
    <property type="entry name" value="ATP-BINDING CASSETTE TRANSPORTER"/>
    <property type="match status" value="1"/>
</dbReference>
<sequence length="113" mass="12063">MDGVRKVANTGRTIVCTIHQPSSEVFQVFDSLLLLKRGGETVFFGELGESASELIQYFESVPGVAPIEDGYNPATWMLEVIGAGVGNANGSTTDYVATFNASEKRALLEPSSC</sequence>
<dbReference type="Proteomes" id="UP001209570">
    <property type="component" value="Unassembled WGS sequence"/>
</dbReference>
<evidence type="ECO:0000256" key="2">
    <source>
        <dbReference type="ARBA" id="ARBA00023136"/>
    </source>
</evidence>
<accession>A0AAD5L6T6</accession>